<dbReference type="STRING" id="655015.B1812_01930"/>
<dbReference type="Proteomes" id="UP000193978">
    <property type="component" value="Chromosome"/>
</dbReference>
<dbReference type="PANTHER" id="PTHR22576">
    <property type="entry name" value="MUCOSA ASSOCIATED LYMPHOID TISSUE LYMPHOMA TRANSLOCATION PROTEIN 1/PARACASPASE"/>
    <property type="match status" value="1"/>
</dbReference>
<reference evidence="4 5" key="1">
    <citation type="submission" date="2017-02" db="EMBL/GenBank/DDBJ databases">
        <authorList>
            <person name="Peterson S.W."/>
        </authorList>
    </citation>
    <scope>NUCLEOTIDE SEQUENCE [LARGE SCALE GENOMIC DNA]</scope>
    <source>
        <strain evidence="4 5">S285</strain>
    </source>
</reference>
<dbReference type="SUPFAM" id="SSF52129">
    <property type="entry name" value="Caspase-like"/>
    <property type="match status" value="1"/>
</dbReference>
<dbReference type="AlphaFoldDB" id="A0A1W6MR21"/>
<feature type="compositionally biased region" description="Low complexity" evidence="1">
    <location>
        <begin position="603"/>
        <end position="648"/>
    </location>
</feature>
<dbReference type="InterPro" id="IPR052039">
    <property type="entry name" value="Caspase-related_regulators"/>
</dbReference>
<keyword evidence="5" id="KW-1185">Reference proteome</keyword>
<keyword evidence="2" id="KW-0732">Signal</keyword>
<evidence type="ECO:0000313" key="4">
    <source>
        <dbReference type="EMBL" id="ARN80043.1"/>
    </source>
</evidence>
<accession>A0A1W6MR21</accession>
<dbReference type="EMBL" id="CP019948">
    <property type="protein sequence ID" value="ARN80043.1"/>
    <property type="molecule type" value="Genomic_DNA"/>
</dbReference>
<dbReference type="RefSeq" id="WP_102938042.1">
    <property type="nucleotide sequence ID" value="NZ_AP027149.1"/>
</dbReference>
<feature type="compositionally biased region" description="Polar residues" evidence="1">
    <location>
        <begin position="656"/>
        <end position="678"/>
    </location>
</feature>
<sequence>MRSRLVLFLLATLLFCVAQAAAAAERRIALVIGESAYEGKPVETAANDAGLIAQTLQTAGFDVSGARDLDETALRGSLRDFLEKARATGPDGVAFVYFAGAAAQLEGDNYLLPVGAPITRDADIPLHGARLSDYLKPLASMGLKTAVIVLDAARALPYPIEGQPLAGGLALYEPGPSLLLAFNAAPGTIAPPEPGPYGVYAHALTEMIRAGGLPVAQVFDQTRLRVMEATRGAQIPWNSQGFDTPFIFFERTAQAPSRGVDEAALRSKPIAQFSAQDAFAAAVARDTLQSYQEFLVAYPDDPLAHRVRAILAARREALFWRKARILNTPASYWTYLNRYPRGAHAFDARRLLAILASPPEPPPAFAPIDLGYPPPPPPEIVFVSRPVIFFGDPVWGFAPPPPPPPFFLPPPPPDFIVLPPPVVIGLAPYGLPVPPFVPVPVYVQPPAFVTPPPDNVFFANIHNSVVVDANQNVVIANPQGRVLSTTPIAAGAVAGAAGAVAGAALGASLPRFIANKAAVQPGAAVPPGTGAQRAGPGAPLQGQGAPAQAPLAPQSGQAQPTPGHGLQAPAAGAQQPFQGPHALPQPSVNVLQGQGAATHGQVPQAPGRAPQNPGGPAQQGQAPHEQAPHEQGQAVPQAQAPAAHTQGPQQGGREQGAQTQAAPSGTQLQDQGHGQASQDAHRQRPQDQTQPQPSAVAPKTAPENLPASSAQGVKAHGHQDHAHGPQSQTGPAAAPKSQLVNQPPQGAQSHGRQDHGNGSQTQASHGRAAAPPPAPPPAPPQNHGHSAPPNPMQSIQRPAGMGQGPQSAAPRPAPHPQAQAQKPAGPAKPDPHNHDHHDHH</sequence>
<feature type="compositionally biased region" description="Low complexity" evidence="1">
    <location>
        <begin position="524"/>
        <end position="580"/>
    </location>
</feature>
<feature type="signal peptide" evidence="2">
    <location>
        <begin position="1"/>
        <end position="20"/>
    </location>
</feature>
<evidence type="ECO:0000313" key="5">
    <source>
        <dbReference type="Proteomes" id="UP000193978"/>
    </source>
</evidence>
<feature type="region of interest" description="Disordered" evidence="1">
    <location>
        <begin position="524"/>
        <end position="840"/>
    </location>
</feature>
<dbReference type="Pfam" id="PF00656">
    <property type="entry name" value="Peptidase_C14"/>
    <property type="match status" value="1"/>
</dbReference>
<dbReference type="PANTHER" id="PTHR22576:SF37">
    <property type="entry name" value="MUCOSA-ASSOCIATED LYMPHOID TISSUE LYMPHOMA TRANSLOCATION PROTEIN 1"/>
    <property type="match status" value="1"/>
</dbReference>
<name>A0A1W6MR21_9HYPH</name>
<feature type="domain" description="Peptidase C14 caspase" evidence="3">
    <location>
        <begin position="26"/>
        <end position="240"/>
    </location>
</feature>
<dbReference type="InterPro" id="IPR029030">
    <property type="entry name" value="Caspase-like_dom_sf"/>
</dbReference>
<gene>
    <name evidence="4" type="ORF">B1812_01930</name>
</gene>
<organism evidence="4 5">
    <name type="scientific">Methylocystis bryophila</name>
    <dbReference type="NCBI Taxonomy" id="655015"/>
    <lineage>
        <taxon>Bacteria</taxon>
        <taxon>Pseudomonadati</taxon>
        <taxon>Pseudomonadota</taxon>
        <taxon>Alphaproteobacteria</taxon>
        <taxon>Hyphomicrobiales</taxon>
        <taxon>Methylocystaceae</taxon>
        <taxon>Methylocystis</taxon>
    </lineage>
</organism>
<evidence type="ECO:0000256" key="1">
    <source>
        <dbReference type="SAM" id="MobiDB-lite"/>
    </source>
</evidence>
<dbReference type="GO" id="GO:0006508">
    <property type="term" value="P:proteolysis"/>
    <property type="evidence" value="ECO:0007669"/>
    <property type="project" value="InterPro"/>
</dbReference>
<feature type="chain" id="PRO_5012845766" description="Peptidase C14 caspase domain-containing protein" evidence="2">
    <location>
        <begin position="21"/>
        <end position="840"/>
    </location>
</feature>
<dbReference type="KEGG" id="mbry:B1812_01930"/>
<proteinExistence type="predicted"/>
<dbReference type="Gene3D" id="3.40.50.1460">
    <property type="match status" value="1"/>
</dbReference>
<feature type="compositionally biased region" description="Pro residues" evidence="1">
    <location>
        <begin position="770"/>
        <end position="780"/>
    </location>
</feature>
<feature type="compositionally biased region" description="Low complexity" evidence="1">
    <location>
        <begin position="805"/>
        <end position="827"/>
    </location>
</feature>
<evidence type="ECO:0000256" key="2">
    <source>
        <dbReference type="SAM" id="SignalP"/>
    </source>
</evidence>
<protein>
    <recommendedName>
        <fullName evidence="3">Peptidase C14 caspase domain-containing protein</fullName>
    </recommendedName>
</protein>
<feature type="compositionally biased region" description="Basic and acidic residues" evidence="1">
    <location>
        <begin position="829"/>
        <end position="840"/>
    </location>
</feature>
<dbReference type="GO" id="GO:0004197">
    <property type="term" value="F:cysteine-type endopeptidase activity"/>
    <property type="evidence" value="ECO:0007669"/>
    <property type="project" value="InterPro"/>
</dbReference>
<feature type="compositionally biased region" description="Polar residues" evidence="1">
    <location>
        <begin position="738"/>
        <end position="764"/>
    </location>
</feature>
<dbReference type="InterPro" id="IPR011600">
    <property type="entry name" value="Pept_C14_caspase"/>
</dbReference>
<evidence type="ECO:0000259" key="3">
    <source>
        <dbReference type="Pfam" id="PF00656"/>
    </source>
</evidence>